<gene>
    <name evidence="1" type="ORF">S01H1_59808</name>
</gene>
<proteinExistence type="predicted"/>
<organism evidence="1">
    <name type="scientific">marine sediment metagenome</name>
    <dbReference type="NCBI Taxonomy" id="412755"/>
    <lineage>
        <taxon>unclassified sequences</taxon>
        <taxon>metagenomes</taxon>
        <taxon>ecological metagenomes</taxon>
    </lineage>
</organism>
<protein>
    <submittedName>
        <fullName evidence="1">Uncharacterized protein</fullName>
    </submittedName>
</protein>
<comment type="caution">
    <text evidence="1">The sequence shown here is derived from an EMBL/GenBank/DDBJ whole genome shotgun (WGS) entry which is preliminary data.</text>
</comment>
<accession>X0VX84</accession>
<evidence type="ECO:0000313" key="1">
    <source>
        <dbReference type="EMBL" id="GAG15732.1"/>
    </source>
</evidence>
<sequence>AVNAETEKVNKLSKELGLPVKALNINARFCIGDGKQVLFTLNDSSDEDIAIWINSEFFGGALHNLFDSAWKTA</sequence>
<feature type="non-terminal residue" evidence="1">
    <location>
        <position position="1"/>
    </location>
</feature>
<dbReference type="AlphaFoldDB" id="X0VX84"/>
<reference evidence="1" key="1">
    <citation type="journal article" date="2014" name="Front. Microbiol.">
        <title>High frequency of phylogenetically diverse reductive dehalogenase-homologous genes in deep subseafloor sedimentary metagenomes.</title>
        <authorList>
            <person name="Kawai M."/>
            <person name="Futagami T."/>
            <person name="Toyoda A."/>
            <person name="Takaki Y."/>
            <person name="Nishi S."/>
            <person name="Hori S."/>
            <person name="Arai W."/>
            <person name="Tsubouchi T."/>
            <person name="Morono Y."/>
            <person name="Uchiyama I."/>
            <person name="Ito T."/>
            <person name="Fujiyama A."/>
            <person name="Inagaki F."/>
            <person name="Takami H."/>
        </authorList>
    </citation>
    <scope>NUCLEOTIDE SEQUENCE</scope>
    <source>
        <strain evidence="1">Expedition CK06-06</strain>
    </source>
</reference>
<dbReference type="EMBL" id="BARS01039134">
    <property type="protein sequence ID" value="GAG15732.1"/>
    <property type="molecule type" value="Genomic_DNA"/>
</dbReference>
<name>X0VX84_9ZZZZ</name>